<organism evidence="2 3">
    <name type="scientific">Pseudovibrio exalbescens</name>
    <dbReference type="NCBI Taxonomy" id="197461"/>
    <lineage>
        <taxon>Bacteria</taxon>
        <taxon>Pseudomonadati</taxon>
        <taxon>Pseudomonadota</taxon>
        <taxon>Alphaproteobacteria</taxon>
        <taxon>Hyphomicrobiales</taxon>
        <taxon>Stappiaceae</taxon>
        <taxon>Pseudovibrio</taxon>
    </lineage>
</organism>
<comment type="caution">
    <text evidence="2">The sequence shown here is derived from an EMBL/GenBank/DDBJ whole genome shotgun (WGS) entry which is preliminary data.</text>
</comment>
<keyword evidence="1" id="KW-1133">Transmembrane helix</keyword>
<reference evidence="2 3" key="1">
    <citation type="submission" date="2016-03" db="EMBL/GenBank/DDBJ databases">
        <title>Genome sequence of Nesiotobacter sp. nov., a moderately halophilic alphaproteobacterium isolated from the Yellow Sea, China.</title>
        <authorList>
            <person name="Zhang G."/>
            <person name="Zhang R."/>
        </authorList>
    </citation>
    <scope>NUCLEOTIDE SEQUENCE [LARGE SCALE GENOMIC DNA]</scope>
    <source>
        <strain evidence="2 3">WB1-6</strain>
    </source>
</reference>
<feature type="transmembrane region" description="Helical" evidence="1">
    <location>
        <begin position="6"/>
        <end position="24"/>
    </location>
</feature>
<proteinExistence type="predicted"/>
<evidence type="ECO:0000313" key="2">
    <source>
        <dbReference type="EMBL" id="OKL42861.1"/>
    </source>
</evidence>
<dbReference type="RefSeq" id="WP_028481851.1">
    <property type="nucleotide sequence ID" value="NZ_LVVZ01000032.1"/>
</dbReference>
<sequence length="97" mass="10261">MTDSWTVLIGFAGLINPLALLIGALMGLRCDQKAKFLIAGFGAAAVSLFVEALVRLTGLPLVPSHEVGALALFPFRLVGGAIAAIIARLIYLRWART</sequence>
<dbReference type="Proteomes" id="UP000185783">
    <property type="component" value="Unassembled WGS sequence"/>
</dbReference>
<evidence type="ECO:0000313" key="3">
    <source>
        <dbReference type="Proteomes" id="UP000185783"/>
    </source>
</evidence>
<feature type="transmembrane region" description="Helical" evidence="1">
    <location>
        <begin position="68"/>
        <end position="91"/>
    </location>
</feature>
<feature type="transmembrane region" description="Helical" evidence="1">
    <location>
        <begin position="36"/>
        <end position="56"/>
    </location>
</feature>
<protein>
    <submittedName>
        <fullName evidence="2">Uncharacterized protein</fullName>
    </submittedName>
</protein>
<accession>A0A1U7JDZ0</accession>
<dbReference type="EMBL" id="LVVZ01000032">
    <property type="protein sequence ID" value="OKL42861.1"/>
    <property type="molecule type" value="Genomic_DNA"/>
</dbReference>
<dbReference type="OrthoDB" id="7866748at2"/>
<keyword evidence="1" id="KW-0812">Transmembrane</keyword>
<evidence type="ECO:0000256" key="1">
    <source>
        <dbReference type="SAM" id="Phobius"/>
    </source>
</evidence>
<name>A0A1U7JDZ0_9HYPH</name>
<keyword evidence="1" id="KW-0472">Membrane</keyword>
<keyword evidence="3" id="KW-1185">Reference proteome</keyword>
<dbReference type="AlphaFoldDB" id="A0A1U7JDZ0"/>
<gene>
    <name evidence="2" type="ORF">A3843_16985</name>
</gene>